<dbReference type="InterPro" id="IPR001059">
    <property type="entry name" value="Transl_elong_P/YeiP_cen"/>
</dbReference>
<dbReference type="InterPro" id="IPR011768">
    <property type="entry name" value="Transl_elongation_fac_P"/>
</dbReference>
<reference evidence="13 15" key="2">
    <citation type="submission" date="2018-02" db="EMBL/GenBank/DDBJ databases">
        <title>Genomic Encyclopedia of Archaeal and Bacterial Type Strains, Phase II (KMG-II): from individual species to whole genera.</title>
        <authorList>
            <person name="Goeker M."/>
        </authorList>
    </citation>
    <scope>NUCLEOTIDE SEQUENCE [LARGE SCALE GENOMIC DNA]</scope>
    <source>
        <strain evidence="13 15">DSM 21165</strain>
    </source>
</reference>
<evidence type="ECO:0000256" key="1">
    <source>
        <dbReference type="ARBA" id="ARBA00004496"/>
    </source>
</evidence>
<evidence type="ECO:0000259" key="10">
    <source>
        <dbReference type="SMART" id="SM00841"/>
    </source>
</evidence>
<dbReference type="FunFam" id="2.40.50.140:FF:000004">
    <property type="entry name" value="Elongation factor P"/>
    <property type="match status" value="1"/>
</dbReference>
<evidence type="ECO:0000313" key="14">
    <source>
        <dbReference type="Proteomes" id="UP000030184"/>
    </source>
</evidence>
<dbReference type="PIRSF" id="PIRSF005901">
    <property type="entry name" value="EF-P"/>
    <property type="match status" value="1"/>
</dbReference>
<evidence type="ECO:0000256" key="4">
    <source>
        <dbReference type="ARBA" id="ARBA00022490"/>
    </source>
</evidence>
<dbReference type="EMBL" id="BBNY01000076">
    <property type="protein sequence ID" value="GAL90659.1"/>
    <property type="molecule type" value="Genomic_DNA"/>
</dbReference>
<feature type="domain" description="Elongation factor P C-terminal" evidence="10">
    <location>
        <begin position="130"/>
        <end position="185"/>
    </location>
</feature>
<dbReference type="Pfam" id="PF09285">
    <property type="entry name" value="Elong-fact-P_C"/>
    <property type="match status" value="1"/>
</dbReference>
<comment type="subcellular location">
    <subcellularLocation>
        <location evidence="1 7">Cytoplasm</location>
    </subcellularLocation>
</comment>
<dbReference type="InterPro" id="IPR008991">
    <property type="entry name" value="Translation_prot_SH3-like_sf"/>
</dbReference>
<comment type="similarity">
    <text evidence="3 7 9">Belongs to the elongation factor P family.</text>
</comment>
<dbReference type="EMBL" id="PVEO01000006">
    <property type="protein sequence ID" value="PQV47726.1"/>
    <property type="molecule type" value="Genomic_DNA"/>
</dbReference>
<keyword evidence="14" id="KW-1185">Reference proteome</keyword>
<dbReference type="Proteomes" id="UP000251545">
    <property type="component" value="Unassembled WGS sequence"/>
</dbReference>
<evidence type="ECO:0000256" key="2">
    <source>
        <dbReference type="ARBA" id="ARBA00004815"/>
    </source>
</evidence>
<dbReference type="SMART" id="SM00841">
    <property type="entry name" value="Elong-fact-P_C"/>
    <property type="match status" value="1"/>
</dbReference>
<dbReference type="Pfam" id="PF08207">
    <property type="entry name" value="EFP_N"/>
    <property type="match status" value="1"/>
</dbReference>
<comment type="caution">
    <text evidence="12">The sequence shown here is derived from an EMBL/GenBank/DDBJ whole genome shotgun (WGS) entry which is preliminary data.</text>
</comment>
<dbReference type="NCBIfam" id="TIGR00038">
    <property type="entry name" value="efp"/>
    <property type="match status" value="1"/>
</dbReference>
<reference evidence="14" key="1">
    <citation type="journal article" date="2014" name="Genome Announc.">
        <title>Draft Genome Sequence of Marine Flavobacterium Jejuia pallidilutea Strain 11shimoA1 and Pigmentation Mutants.</title>
        <authorList>
            <person name="Takatani N."/>
            <person name="Nakanishi M."/>
            <person name="Meirelles P."/>
            <person name="Mino S."/>
            <person name="Suda W."/>
            <person name="Oshima K."/>
            <person name="Hattori M."/>
            <person name="Ohkuma M."/>
            <person name="Hosokawa M."/>
            <person name="Miyashita K."/>
            <person name="Thompson F.L."/>
            <person name="Niwa A."/>
            <person name="Sawabe T."/>
            <person name="Sawabe T."/>
        </authorList>
    </citation>
    <scope>NUCLEOTIDE SEQUENCE [LARGE SCALE GENOMIC DNA]</scope>
    <source>
        <strain evidence="14">JCM 19538</strain>
    </source>
</reference>
<evidence type="ECO:0000259" key="11">
    <source>
        <dbReference type="SMART" id="SM01185"/>
    </source>
</evidence>
<evidence type="ECO:0000256" key="8">
    <source>
        <dbReference type="NCBIfam" id="TIGR00038"/>
    </source>
</evidence>
<evidence type="ECO:0000256" key="3">
    <source>
        <dbReference type="ARBA" id="ARBA00009479"/>
    </source>
</evidence>
<dbReference type="Pfam" id="PF01132">
    <property type="entry name" value="EFP"/>
    <property type="match status" value="1"/>
</dbReference>
<evidence type="ECO:0000256" key="6">
    <source>
        <dbReference type="ARBA" id="ARBA00022917"/>
    </source>
</evidence>
<accession>A0A098LW81</accession>
<evidence type="ECO:0000313" key="12">
    <source>
        <dbReference type="EMBL" id="GAL90659.1"/>
    </source>
</evidence>
<gene>
    <name evidence="7" type="primary">efp</name>
    <name evidence="13" type="ORF">CLV33_10645</name>
    <name evidence="12" type="ORF">JCM19538_424</name>
</gene>
<dbReference type="PANTHER" id="PTHR30053">
    <property type="entry name" value="ELONGATION FACTOR P"/>
    <property type="match status" value="1"/>
</dbReference>
<dbReference type="InterPro" id="IPR013185">
    <property type="entry name" value="Transl_elong_KOW-like"/>
</dbReference>
<dbReference type="InterPro" id="IPR015365">
    <property type="entry name" value="Elong-fact-P_C"/>
</dbReference>
<dbReference type="FunFam" id="2.30.30.30:FF:000003">
    <property type="entry name" value="Elongation factor P"/>
    <property type="match status" value="1"/>
</dbReference>
<evidence type="ECO:0000256" key="5">
    <source>
        <dbReference type="ARBA" id="ARBA00022768"/>
    </source>
</evidence>
<dbReference type="PROSITE" id="PS01275">
    <property type="entry name" value="EFP"/>
    <property type="match status" value="1"/>
</dbReference>
<organism evidence="12 14">
    <name type="scientific">Jejuia pallidilutea</name>
    <dbReference type="NCBI Taxonomy" id="504487"/>
    <lineage>
        <taxon>Bacteria</taxon>
        <taxon>Pseudomonadati</taxon>
        <taxon>Bacteroidota</taxon>
        <taxon>Flavobacteriia</taxon>
        <taxon>Flavobacteriales</taxon>
        <taxon>Flavobacteriaceae</taxon>
        <taxon>Jejuia</taxon>
    </lineage>
</organism>
<name>A0A098LW81_9FLAO</name>
<evidence type="ECO:0000313" key="15">
    <source>
        <dbReference type="Proteomes" id="UP000251545"/>
    </source>
</evidence>
<dbReference type="InterPro" id="IPR012340">
    <property type="entry name" value="NA-bd_OB-fold"/>
</dbReference>
<dbReference type="InterPro" id="IPR020599">
    <property type="entry name" value="Transl_elong_fac_P/YeiP"/>
</dbReference>
<dbReference type="CDD" id="cd04470">
    <property type="entry name" value="S1_EF-P_repeat_1"/>
    <property type="match status" value="1"/>
</dbReference>
<dbReference type="Proteomes" id="UP000030184">
    <property type="component" value="Unassembled WGS sequence"/>
</dbReference>
<dbReference type="Gene3D" id="2.30.30.30">
    <property type="match status" value="1"/>
</dbReference>
<proteinExistence type="inferred from homology"/>
<dbReference type="GO" id="GO:0043043">
    <property type="term" value="P:peptide biosynthetic process"/>
    <property type="evidence" value="ECO:0007669"/>
    <property type="project" value="InterPro"/>
</dbReference>
<protein>
    <recommendedName>
        <fullName evidence="7 8">Elongation factor P</fullName>
        <shortName evidence="7">EF-P</shortName>
    </recommendedName>
</protein>
<dbReference type="GO" id="GO:0005829">
    <property type="term" value="C:cytosol"/>
    <property type="evidence" value="ECO:0007669"/>
    <property type="project" value="UniProtKB-ARBA"/>
</dbReference>
<dbReference type="SUPFAM" id="SSF50104">
    <property type="entry name" value="Translation proteins SH3-like domain"/>
    <property type="match status" value="1"/>
</dbReference>
<dbReference type="GO" id="GO:0003746">
    <property type="term" value="F:translation elongation factor activity"/>
    <property type="evidence" value="ECO:0007669"/>
    <property type="project" value="UniProtKB-UniRule"/>
</dbReference>
<dbReference type="NCBIfam" id="NF001810">
    <property type="entry name" value="PRK00529.1"/>
    <property type="match status" value="1"/>
</dbReference>
<comment type="function">
    <text evidence="7">Involved in peptide bond synthesis. Stimulates efficient translation and peptide-bond synthesis on native or reconstituted 70S ribosomes in vitro. Probably functions indirectly by altering the affinity of the ribosome for aminoacyl-tRNA, thus increasing their reactivity as acceptors for peptidyl transferase.</text>
</comment>
<evidence type="ECO:0000256" key="9">
    <source>
        <dbReference type="RuleBase" id="RU004389"/>
    </source>
</evidence>
<evidence type="ECO:0000256" key="7">
    <source>
        <dbReference type="HAMAP-Rule" id="MF_00141"/>
    </source>
</evidence>
<dbReference type="Gene3D" id="2.40.50.140">
    <property type="entry name" value="Nucleic acid-binding proteins"/>
    <property type="match status" value="2"/>
</dbReference>
<dbReference type="OrthoDB" id="9801844at2"/>
<sequence length="188" mass="21080">MATTSDIRNGLCIRYNNDIYKIIEFLHVKPGKGPAFVRTKLKSVTNGKVIDNTFSAGHKLDDVRVETHKFQYLYNDGEFYHFMNEADYTQIRLLEAALDRPDLMKEGEIVTVIINSEDNMPLSVEMPASVILEVTHTEPGVKGNTATNATKPATVETGATVNVPLFINEGDKIKIETDKGTYKERVKE</sequence>
<keyword evidence="5 7" id="KW-0251">Elongation factor</keyword>
<dbReference type="InterPro" id="IPR013852">
    <property type="entry name" value="Transl_elong_P/YeiP_CS"/>
</dbReference>
<feature type="domain" description="Translation elongation factor P/YeiP central" evidence="11">
    <location>
        <begin position="67"/>
        <end position="122"/>
    </location>
</feature>
<dbReference type="RefSeq" id="WP_045372547.1">
    <property type="nucleotide sequence ID" value="NZ_BBNY01000076.1"/>
</dbReference>
<dbReference type="SMART" id="SM01185">
    <property type="entry name" value="EFP"/>
    <property type="match status" value="1"/>
</dbReference>
<keyword evidence="6 7" id="KW-0648">Protein biosynthesis</keyword>
<dbReference type="AlphaFoldDB" id="A0A098LW81"/>
<dbReference type="UniPathway" id="UPA00345"/>
<dbReference type="HAMAP" id="MF_00141">
    <property type="entry name" value="EF_P"/>
    <property type="match status" value="1"/>
</dbReference>
<evidence type="ECO:0000313" key="13">
    <source>
        <dbReference type="EMBL" id="PQV47726.1"/>
    </source>
</evidence>
<dbReference type="CDD" id="cd05794">
    <property type="entry name" value="S1_EF-P_repeat_2"/>
    <property type="match status" value="1"/>
</dbReference>
<dbReference type="SUPFAM" id="SSF50249">
    <property type="entry name" value="Nucleic acid-binding proteins"/>
    <property type="match status" value="2"/>
</dbReference>
<dbReference type="PANTHER" id="PTHR30053:SF12">
    <property type="entry name" value="ELONGATION FACTOR P (EF-P) FAMILY PROTEIN"/>
    <property type="match status" value="1"/>
</dbReference>
<dbReference type="InterPro" id="IPR014722">
    <property type="entry name" value="Rib_uL2_dom2"/>
</dbReference>
<keyword evidence="4 7" id="KW-0963">Cytoplasm</keyword>
<comment type="pathway">
    <text evidence="2 7">Protein biosynthesis; polypeptide chain elongation.</text>
</comment>